<keyword evidence="4" id="KW-1185">Reference proteome</keyword>
<feature type="non-terminal residue" evidence="3">
    <location>
        <position position="1"/>
    </location>
</feature>
<feature type="domain" description="MD-2-related lipid-recognition" evidence="2">
    <location>
        <begin position="54"/>
        <end position="177"/>
    </location>
</feature>
<dbReference type="Gene3D" id="2.60.40.770">
    <property type="match status" value="1"/>
</dbReference>
<name>V8P2R1_OPHHA</name>
<evidence type="ECO:0000313" key="3">
    <source>
        <dbReference type="EMBL" id="ETE68117.1"/>
    </source>
</evidence>
<dbReference type="PANTHER" id="PTHR20838">
    <property type="entry name" value="LYMPHOCYTE ANTIGEN 86"/>
    <property type="match status" value="1"/>
</dbReference>
<evidence type="ECO:0000256" key="1">
    <source>
        <dbReference type="SAM" id="Phobius"/>
    </source>
</evidence>
<sequence length="180" mass="20452">MTRKASLLHRLSSTEIMKALKVVPVLLSLIYTTVSITRWPTHIICKNNNLEVNYRSCDPLQDVALSVDSCTYVASRDVNVRLATVLRHAINELSVDFSLTINGQIVPLYSKQLCERNQPQFQFFFLLIAGNVCFAEYIYYSGPVSLNMENIPQGEFNVTAQLFNEDHHTIICADFYISNP</sequence>
<comment type="caution">
    <text evidence="3">The sequence shown here is derived from an EMBL/GenBank/DDBJ whole genome shotgun (WGS) entry which is preliminary data.</text>
</comment>
<reference evidence="3 4" key="1">
    <citation type="journal article" date="2013" name="Proc. Natl. Acad. Sci. U.S.A.">
        <title>The king cobra genome reveals dynamic gene evolution and adaptation in the snake venom system.</title>
        <authorList>
            <person name="Vonk F.J."/>
            <person name="Casewell N.R."/>
            <person name="Henkel C.V."/>
            <person name="Heimberg A.M."/>
            <person name="Jansen H.J."/>
            <person name="McCleary R.J."/>
            <person name="Kerkkamp H.M."/>
            <person name="Vos R.A."/>
            <person name="Guerreiro I."/>
            <person name="Calvete J.J."/>
            <person name="Wuster W."/>
            <person name="Woods A.E."/>
            <person name="Logan J.M."/>
            <person name="Harrison R.A."/>
            <person name="Castoe T.A."/>
            <person name="de Koning A.P."/>
            <person name="Pollock D.D."/>
            <person name="Yandell M."/>
            <person name="Calderon D."/>
            <person name="Renjifo C."/>
            <person name="Currier R.B."/>
            <person name="Salgado D."/>
            <person name="Pla D."/>
            <person name="Sanz L."/>
            <person name="Hyder A.S."/>
            <person name="Ribeiro J.M."/>
            <person name="Arntzen J.W."/>
            <person name="van den Thillart G.E."/>
            <person name="Boetzer M."/>
            <person name="Pirovano W."/>
            <person name="Dirks R.P."/>
            <person name="Spaink H.P."/>
            <person name="Duboule D."/>
            <person name="McGlinn E."/>
            <person name="Kini R.M."/>
            <person name="Richardson M.K."/>
        </authorList>
    </citation>
    <scope>NUCLEOTIDE SEQUENCE</scope>
    <source>
        <tissue evidence="3">Blood</tissue>
    </source>
</reference>
<dbReference type="AlphaFoldDB" id="V8P2R1"/>
<dbReference type="GO" id="GO:0031666">
    <property type="term" value="P:positive regulation of lipopolysaccharide-mediated signaling pathway"/>
    <property type="evidence" value="ECO:0007669"/>
    <property type="project" value="TreeGrafter"/>
</dbReference>
<protein>
    <submittedName>
        <fullName evidence="3">Lymphocyte antigen 86</fullName>
    </submittedName>
</protein>
<keyword evidence="1" id="KW-1133">Transmembrane helix</keyword>
<dbReference type="OrthoDB" id="9889383at2759"/>
<keyword evidence="1" id="KW-0472">Membrane</keyword>
<dbReference type="PANTHER" id="PTHR20838:SF0">
    <property type="entry name" value="LYMPHOCYTE ANTIGEN 86"/>
    <property type="match status" value="1"/>
</dbReference>
<dbReference type="EMBL" id="AZIM01001094">
    <property type="protein sequence ID" value="ETE68117.1"/>
    <property type="molecule type" value="Genomic_DNA"/>
</dbReference>
<dbReference type="Proteomes" id="UP000018936">
    <property type="component" value="Unassembled WGS sequence"/>
</dbReference>
<feature type="transmembrane region" description="Helical" evidence="1">
    <location>
        <begin position="121"/>
        <end position="140"/>
    </location>
</feature>
<keyword evidence="1" id="KW-0812">Transmembrane</keyword>
<proteinExistence type="predicted"/>
<evidence type="ECO:0000259" key="2">
    <source>
        <dbReference type="SMART" id="SM00737"/>
    </source>
</evidence>
<dbReference type="InterPro" id="IPR003172">
    <property type="entry name" value="ML_dom"/>
</dbReference>
<evidence type="ECO:0000313" key="4">
    <source>
        <dbReference type="Proteomes" id="UP000018936"/>
    </source>
</evidence>
<dbReference type="GO" id="GO:0045087">
    <property type="term" value="P:innate immune response"/>
    <property type="evidence" value="ECO:0007669"/>
    <property type="project" value="TreeGrafter"/>
</dbReference>
<gene>
    <name evidence="3" type="primary">LY86</name>
    <name evidence="3" type="ORF">L345_06084</name>
</gene>
<accession>V8P2R1</accession>
<dbReference type="InterPro" id="IPR039945">
    <property type="entry name" value="LY86"/>
</dbReference>
<dbReference type="SMART" id="SM00737">
    <property type="entry name" value="ML"/>
    <property type="match status" value="1"/>
</dbReference>
<organism evidence="3 4">
    <name type="scientific">Ophiophagus hannah</name>
    <name type="common">King cobra</name>
    <name type="synonym">Naja hannah</name>
    <dbReference type="NCBI Taxonomy" id="8665"/>
    <lineage>
        <taxon>Eukaryota</taxon>
        <taxon>Metazoa</taxon>
        <taxon>Chordata</taxon>
        <taxon>Craniata</taxon>
        <taxon>Vertebrata</taxon>
        <taxon>Euteleostomi</taxon>
        <taxon>Lepidosauria</taxon>
        <taxon>Squamata</taxon>
        <taxon>Bifurcata</taxon>
        <taxon>Unidentata</taxon>
        <taxon>Episquamata</taxon>
        <taxon>Toxicofera</taxon>
        <taxon>Serpentes</taxon>
        <taxon>Colubroidea</taxon>
        <taxon>Elapidae</taxon>
        <taxon>Elapinae</taxon>
        <taxon>Ophiophagus</taxon>
    </lineage>
</organism>